<feature type="domain" description="Fe-containing alcohol dehydrogenase-like C-terminal" evidence="6">
    <location>
        <begin position="191"/>
        <end position="383"/>
    </location>
</feature>
<dbReference type="InterPro" id="IPR056798">
    <property type="entry name" value="ADH_Fe_C"/>
</dbReference>
<evidence type="ECO:0000259" key="5">
    <source>
        <dbReference type="Pfam" id="PF00465"/>
    </source>
</evidence>
<dbReference type="GO" id="GO:0004022">
    <property type="term" value="F:alcohol dehydrogenase (NAD+) activity"/>
    <property type="evidence" value="ECO:0007669"/>
    <property type="project" value="TreeGrafter"/>
</dbReference>
<dbReference type="InterPro" id="IPR018211">
    <property type="entry name" value="ADH_Fe_CS"/>
</dbReference>
<reference evidence="7 8" key="1">
    <citation type="submission" date="2014-11" db="EMBL/GenBank/DDBJ databases">
        <title>Pan-genome of Gallibacterium spp.</title>
        <authorList>
            <person name="Kudirkiene E."/>
            <person name="Bojesen A.M."/>
        </authorList>
    </citation>
    <scope>NUCLEOTIDE SEQUENCE [LARGE SCALE GENOMIC DNA]</scope>
    <source>
        <strain evidence="7 8">F151</strain>
    </source>
</reference>
<dbReference type="Pfam" id="PF00465">
    <property type="entry name" value="Fe-ADH"/>
    <property type="match status" value="1"/>
</dbReference>
<comment type="cofactor">
    <cofactor evidence="1">
        <name>Fe cation</name>
        <dbReference type="ChEBI" id="CHEBI:24875"/>
    </cofactor>
</comment>
<evidence type="ECO:0000256" key="2">
    <source>
        <dbReference type="ARBA" id="ARBA00007358"/>
    </source>
</evidence>
<comment type="caution">
    <text evidence="7">The sequence shown here is derived from an EMBL/GenBank/DDBJ whole genome shotgun (WGS) entry which is preliminary data.</text>
</comment>
<dbReference type="RefSeq" id="WP_065239727.1">
    <property type="nucleotide sequence ID" value="NZ_JTJM01000042.1"/>
</dbReference>
<dbReference type="SUPFAM" id="SSF56796">
    <property type="entry name" value="Dehydroquinate synthase-like"/>
    <property type="match status" value="1"/>
</dbReference>
<dbReference type="PANTHER" id="PTHR11496:SF102">
    <property type="entry name" value="ALCOHOL DEHYDROGENASE 4"/>
    <property type="match status" value="1"/>
</dbReference>
<evidence type="ECO:0000313" key="7">
    <source>
        <dbReference type="EMBL" id="OBW91084.1"/>
    </source>
</evidence>
<name>A0A1A7NPZ0_9PAST</name>
<feature type="domain" description="Alcohol dehydrogenase iron-type/glycerol dehydrogenase GldA" evidence="5">
    <location>
        <begin position="11"/>
        <end position="180"/>
    </location>
</feature>
<comment type="similarity">
    <text evidence="2">Belongs to the iron-containing alcohol dehydrogenase family.</text>
</comment>
<evidence type="ECO:0000313" key="8">
    <source>
        <dbReference type="Proteomes" id="UP000243558"/>
    </source>
</evidence>
<dbReference type="CDD" id="cd08551">
    <property type="entry name" value="Fe-ADH"/>
    <property type="match status" value="1"/>
</dbReference>
<dbReference type="Proteomes" id="UP000243558">
    <property type="component" value="Unassembled WGS sequence"/>
</dbReference>
<dbReference type="EMBL" id="JTJM01000042">
    <property type="protein sequence ID" value="OBW91084.1"/>
    <property type="molecule type" value="Genomic_DNA"/>
</dbReference>
<proteinExistence type="inferred from homology"/>
<accession>A0A1A7NPZ0</accession>
<evidence type="ECO:0000259" key="6">
    <source>
        <dbReference type="Pfam" id="PF25137"/>
    </source>
</evidence>
<keyword evidence="3" id="KW-0560">Oxidoreductase</keyword>
<evidence type="ECO:0000256" key="3">
    <source>
        <dbReference type="ARBA" id="ARBA00023002"/>
    </source>
</evidence>
<sequence>MTNTNYSLLNPSKIIAGKGSINQIVDVVSAYQAKQVVIITDEGVYKTGLIEKPQLLLEAAGVAVHIISDTPPEPPMEKINDIFEVAKSLQVEMVIGIGGGSAMDTAKLIAVMLNNDVTLHQVTRGEKKFSRRGLPTLMIPTTAGTGSEATQNSIVLDTERELKVGIVDEKLVSSSVILDPEMTVKLPKHITANTGIDALCHAIECYISKKSNPLCEMLALKAINLIVSSIREAYNNGSNLEAREKMLLGAYLGGACIATSSTVAVHALSYPLGGKYHIPHGLSNAILLPDVMKFNLDACEKKFSEIANAMALDIQGLSQRQAAERMIEELYALIKDLNIHCDLREKGINESVLDELVDSAFSVRRLLDNNPKEMTKEDIRKIYIELCKF</sequence>
<dbReference type="PATRIC" id="fig|505345.7.peg.1735"/>
<dbReference type="Gene3D" id="1.20.1090.10">
    <property type="entry name" value="Dehydroquinate synthase-like - alpha domain"/>
    <property type="match status" value="1"/>
</dbReference>
<protein>
    <submittedName>
        <fullName evidence="7">Alcohol dehydrogenase</fullName>
    </submittedName>
</protein>
<dbReference type="Pfam" id="PF25137">
    <property type="entry name" value="ADH_Fe_C"/>
    <property type="match status" value="1"/>
</dbReference>
<dbReference type="InterPro" id="IPR039697">
    <property type="entry name" value="Alcohol_dehydrogenase_Fe"/>
</dbReference>
<dbReference type="Gene3D" id="3.40.50.1970">
    <property type="match status" value="1"/>
</dbReference>
<dbReference type="AlphaFoldDB" id="A0A1A7NPZ0"/>
<dbReference type="PANTHER" id="PTHR11496">
    <property type="entry name" value="ALCOHOL DEHYDROGENASE"/>
    <property type="match status" value="1"/>
</dbReference>
<dbReference type="FunFam" id="3.40.50.1970:FF:000003">
    <property type="entry name" value="Alcohol dehydrogenase, iron-containing"/>
    <property type="match status" value="1"/>
</dbReference>
<keyword evidence="4" id="KW-0520">NAD</keyword>
<dbReference type="PROSITE" id="PS00913">
    <property type="entry name" value="ADH_IRON_1"/>
    <property type="match status" value="1"/>
</dbReference>
<evidence type="ECO:0000256" key="4">
    <source>
        <dbReference type="ARBA" id="ARBA00023027"/>
    </source>
</evidence>
<dbReference type="GO" id="GO:0046872">
    <property type="term" value="F:metal ion binding"/>
    <property type="evidence" value="ECO:0007669"/>
    <property type="project" value="InterPro"/>
</dbReference>
<dbReference type="InterPro" id="IPR001670">
    <property type="entry name" value="ADH_Fe/GldA"/>
</dbReference>
<dbReference type="OrthoDB" id="9815791at2"/>
<keyword evidence="8" id="KW-1185">Reference proteome</keyword>
<organism evidence="7 8">
    <name type="scientific">Gallibacterium genomosp. 3</name>
    <dbReference type="NCBI Taxonomy" id="505345"/>
    <lineage>
        <taxon>Bacteria</taxon>
        <taxon>Pseudomonadati</taxon>
        <taxon>Pseudomonadota</taxon>
        <taxon>Gammaproteobacteria</taxon>
        <taxon>Pasteurellales</taxon>
        <taxon>Pasteurellaceae</taxon>
        <taxon>Gallibacterium</taxon>
    </lineage>
</organism>
<dbReference type="FunFam" id="1.20.1090.10:FF:000001">
    <property type="entry name" value="Aldehyde-alcohol dehydrogenase"/>
    <property type="match status" value="1"/>
</dbReference>
<gene>
    <name evidence="7" type="ORF">QV01_08740</name>
</gene>
<evidence type="ECO:0000256" key="1">
    <source>
        <dbReference type="ARBA" id="ARBA00001962"/>
    </source>
</evidence>